<sequence length="91" mass="9695">EPFEEDETAVTPPPPRHRGARISVRPLTPMAVSTQTLVDALAAGSSLFLLLPTIPAYDQTPLAMSSDNVQSAVTYTSISSDSDGPSRVFHL</sequence>
<evidence type="ECO:0000313" key="2">
    <source>
        <dbReference type="EMBL" id="GFD09203.1"/>
    </source>
</evidence>
<evidence type="ECO:0000256" key="1">
    <source>
        <dbReference type="SAM" id="MobiDB-lite"/>
    </source>
</evidence>
<proteinExistence type="predicted"/>
<name>A0A699THM3_TANCI</name>
<gene>
    <name evidence="2" type="ORF">Tci_881172</name>
</gene>
<dbReference type="EMBL" id="BKCJ011243782">
    <property type="protein sequence ID" value="GFD09203.1"/>
    <property type="molecule type" value="Genomic_DNA"/>
</dbReference>
<organism evidence="2">
    <name type="scientific">Tanacetum cinerariifolium</name>
    <name type="common">Dalmatian daisy</name>
    <name type="synonym">Chrysanthemum cinerariifolium</name>
    <dbReference type="NCBI Taxonomy" id="118510"/>
    <lineage>
        <taxon>Eukaryota</taxon>
        <taxon>Viridiplantae</taxon>
        <taxon>Streptophyta</taxon>
        <taxon>Embryophyta</taxon>
        <taxon>Tracheophyta</taxon>
        <taxon>Spermatophyta</taxon>
        <taxon>Magnoliopsida</taxon>
        <taxon>eudicotyledons</taxon>
        <taxon>Gunneridae</taxon>
        <taxon>Pentapetalae</taxon>
        <taxon>asterids</taxon>
        <taxon>campanulids</taxon>
        <taxon>Asterales</taxon>
        <taxon>Asteraceae</taxon>
        <taxon>Asteroideae</taxon>
        <taxon>Anthemideae</taxon>
        <taxon>Anthemidinae</taxon>
        <taxon>Tanacetum</taxon>
    </lineage>
</organism>
<dbReference type="AlphaFoldDB" id="A0A699THM3"/>
<comment type="caution">
    <text evidence="2">The sequence shown here is derived from an EMBL/GenBank/DDBJ whole genome shotgun (WGS) entry which is preliminary data.</text>
</comment>
<reference evidence="2" key="1">
    <citation type="journal article" date="2019" name="Sci. Rep.">
        <title>Draft genome of Tanacetum cinerariifolium, the natural source of mosquito coil.</title>
        <authorList>
            <person name="Yamashiro T."/>
            <person name="Shiraishi A."/>
            <person name="Satake H."/>
            <person name="Nakayama K."/>
        </authorList>
    </citation>
    <scope>NUCLEOTIDE SEQUENCE</scope>
</reference>
<feature type="non-terminal residue" evidence="2">
    <location>
        <position position="1"/>
    </location>
</feature>
<accession>A0A699THM3</accession>
<protein>
    <submittedName>
        <fullName evidence="2">Uncharacterized protein</fullName>
    </submittedName>
</protein>
<feature type="region of interest" description="Disordered" evidence="1">
    <location>
        <begin position="1"/>
        <end position="22"/>
    </location>
</feature>